<organism evidence="1 2">
    <name type="scientific">Flavobacterium laiguense</name>
    <dbReference type="NCBI Taxonomy" id="2169409"/>
    <lineage>
        <taxon>Bacteria</taxon>
        <taxon>Pseudomonadati</taxon>
        <taxon>Bacteroidota</taxon>
        <taxon>Flavobacteriia</taxon>
        <taxon>Flavobacteriales</taxon>
        <taxon>Flavobacteriaceae</taxon>
        <taxon>Flavobacterium</taxon>
    </lineage>
</organism>
<evidence type="ECO:0000313" key="2">
    <source>
        <dbReference type="Proteomes" id="UP000245618"/>
    </source>
</evidence>
<reference evidence="1 2" key="1">
    <citation type="submission" date="2018-04" db="EMBL/GenBank/DDBJ databases">
        <title>Flavobacterium sp. nov., isolated from glacier ice.</title>
        <authorList>
            <person name="Liu Q."/>
            <person name="Xin Y.-H."/>
        </authorList>
    </citation>
    <scope>NUCLEOTIDE SEQUENCE [LARGE SCALE GENOMIC DNA]</scope>
    <source>
        <strain evidence="1 2">LB2P30</strain>
    </source>
</reference>
<comment type="caution">
    <text evidence="1">The sequence shown here is derived from an EMBL/GenBank/DDBJ whole genome shotgun (WGS) entry which is preliminary data.</text>
</comment>
<keyword evidence="2" id="KW-1185">Reference proteome</keyword>
<dbReference type="EMBL" id="QCZH01000012">
    <property type="protein sequence ID" value="PWA08601.1"/>
    <property type="molecule type" value="Genomic_DNA"/>
</dbReference>
<dbReference type="AlphaFoldDB" id="A0A2U1JTV4"/>
<name>A0A2U1JTV4_9FLAO</name>
<gene>
    <name evidence="1" type="ORF">DB891_11375</name>
</gene>
<protein>
    <submittedName>
        <fullName evidence="1">Uncharacterized protein</fullName>
    </submittedName>
</protein>
<accession>A0A2U1JTV4</accession>
<evidence type="ECO:0000313" key="1">
    <source>
        <dbReference type="EMBL" id="PWA08601.1"/>
    </source>
</evidence>
<proteinExistence type="predicted"/>
<sequence>MVYFFGWLKIYFFWKKTNISLYAKKLNPKNKKLLSFLKSRAEYIFSKSYLTTRFTCTKLR</sequence>
<dbReference type="Proteomes" id="UP000245618">
    <property type="component" value="Unassembled WGS sequence"/>
</dbReference>